<reference evidence="3 4" key="1">
    <citation type="submission" date="2019-01" db="EMBL/GenBank/DDBJ databases">
        <title>Agromyces.</title>
        <authorList>
            <person name="Li J."/>
        </authorList>
    </citation>
    <scope>NUCLEOTIDE SEQUENCE [LARGE SCALE GENOMIC DNA]</scope>
    <source>
        <strain evidence="3 4">DSM 23870</strain>
    </source>
</reference>
<reference evidence="2 5" key="2">
    <citation type="submission" date="2020-07" db="EMBL/GenBank/DDBJ databases">
        <title>Sequencing the genomes of 1000 actinobacteria strains.</title>
        <authorList>
            <person name="Klenk H.-P."/>
        </authorList>
    </citation>
    <scope>NUCLEOTIDE SEQUENCE [LARGE SCALE GENOMIC DNA]</scope>
    <source>
        <strain evidence="2 5">DSM 23870</strain>
    </source>
</reference>
<evidence type="ECO:0000313" key="3">
    <source>
        <dbReference type="EMBL" id="RXZ86329.1"/>
    </source>
</evidence>
<protein>
    <recommendedName>
        <fullName evidence="6">Lipoprotein</fullName>
    </recommendedName>
</protein>
<evidence type="ECO:0000313" key="2">
    <source>
        <dbReference type="EMBL" id="NYD65999.1"/>
    </source>
</evidence>
<dbReference type="EMBL" id="JACCBI010000001">
    <property type="protein sequence ID" value="NYD65999.1"/>
    <property type="molecule type" value="Genomic_DNA"/>
</dbReference>
<dbReference type="Proteomes" id="UP000581087">
    <property type="component" value="Unassembled WGS sequence"/>
</dbReference>
<keyword evidence="1" id="KW-0732">Signal</keyword>
<gene>
    <name evidence="2" type="ORF">BJ972_000518</name>
    <name evidence="3" type="ORF">ESP50_11265</name>
</gene>
<feature type="signal peptide" evidence="1">
    <location>
        <begin position="1"/>
        <end position="20"/>
    </location>
</feature>
<evidence type="ECO:0008006" key="6">
    <source>
        <dbReference type="Google" id="ProtNLM"/>
    </source>
</evidence>
<evidence type="ECO:0000313" key="5">
    <source>
        <dbReference type="Proteomes" id="UP000581087"/>
    </source>
</evidence>
<dbReference type="AlphaFoldDB" id="A0A4Q2M3C5"/>
<dbReference type="RefSeq" id="WP_129175156.1">
    <property type="nucleotide sequence ID" value="NZ_JACCBI010000001.1"/>
</dbReference>
<dbReference type="EMBL" id="SDPM01000005">
    <property type="protein sequence ID" value="RXZ86329.1"/>
    <property type="molecule type" value="Genomic_DNA"/>
</dbReference>
<dbReference type="Proteomes" id="UP000292686">
    <property type="component" value="Unassembled WGS sequence"/>
</dbReference>
<feature type="chain" id="PRO_5038238992" description="Lipoprotein" evidence="1">
    <location>
        <begin position="21"/>
        <end position="147"/>
    </location>
</feature>
<name>A0A4Q2M3C5_9MICO</name>
<accession>A0A4Q2M3C5</accession>
<sequence>MKRLHVAGALALALTLSSCALVDLPSYEDMLDESKVREAIVAVGTPNVLDAAVSVSVDADVTVKVILTVDEALFEAPSLCTVAAVAVETVPFSVDRLSIGIHPTDDGAAPLDARQFFDELGVTASEDPLDRAGVDWADAEALADRCS</sequence>
<comment type="caution">
    <text evidence="3">The sequence shown here is derived from an EMBL/GenBank/DDBJ whole genome shotgun (WGS) entry which is preliminary data.</text>
</comment>
<dbReference type="PROSITE" id="PS51257">
    <property type="entry name" value="PROKAR_LIPOPROTEIN"/>
    <property type="match status" value="1"/>
</dbReference>
<keyword evidence="4" id="KW-1185">Reference proteome</keyword>
<organism evidence="3 4">
    <name type="scientific">Agromyces atrinae</name>
    <dbReference type="NCBI Taxonomy" id="592376"/>
    <lineage>
        <taxon>Bacteria</taxon>
        <taxon>Bacillati</taxon>
        <taxon>Actinomycetota</taxon>
        <taxon>Actinomycetes</taxon>
        <taxon>Micrococcales</taxon>
        <taxon>Microbacteriaceae</taxon>
        <taxon>Agromyces</taxon>
    </lineage>
</organism>
<evidence type="ECO:0000256" key="1">
    <source>
        <dbReference type="SAM" id="SignalP"/>
    </source>
</evidence>
<proteinExistence type="predicted"/>
<evidence type="ECO:0000313" key="4">
    <source>
        <dbReference type="Proteomes" id="UP000292686"/>
    </source>
</evidence>